<evidence type="ECO:0000313" key="1">
    <source>
        <dbReference type="EMBL" id="TXI29642.1"/>
    </source>
</evidence>
<reference evidence="1 2" key="1">
    <citation type="submission" date="2018-09" db="EMBL/GenBank/DDBJ databases">
        <title>Metagenome Assembled Genomes from an Advanced Water Purification Facility.</title>
        <authorList>
            <person name="Stamps B.W."/>
            <person name="Spear J.R."/>
        </authorList>
    </citation>
    <scope>NUCLEOTIDE SEQUENCE [LARGE SCALE GENOMIC DNA]</scope>
    <source>
        <strain evidence="1">Bin_54_1</strain>
    </source>
</reference>
<organism evidence="1 2">
    <name type="scientific">Nitrosomonas oligotropha</name>
    <dbReference type="NCBI Taxonomy" id="42354"/>
    <lineage>
        <taxon>Bacteria</taxon>
        <taxon>Pseudomonadati</taxon>
        <taxon>Pseudomonadota</taxon>
        <taxon>Betaproteobacteria</taxon>
        <taxon>Nitrosomonadales</taxon>
        <taxon>Nitrosomonadaceae</taxon>
        <taxon>Nitrosomonas</taxon>
    </lineage>
</organism>
<dbReference type="Gene3D" id="2.30.110.10">
    <property type="entry name" value="Electron Transport, Fmn-binding Protein, Chain A"/>
    <property type="match status" value="1"/>
</dbReference>
<sequence>MARAFSEIAFTDSVNSMQTGMYGSHQAYSKFDLAEERRDYLGEHEIAFLAERDSFYMSSVGENGWPYIQHREGSKVFLKVLDEKTIGFADYRGSKQYISIGNLSVDNRVSLFIMDSSATCR</sequence>
<gene>
    <name evidence="1" type="ORF">E6Q60_03680</name>
</gene>
<dbReference type="PANTHER" id="PTHR42815">
    <property type="entry name" value="FAD-BINDING, PUTATIVE (AFU_ORTHOLOGUE AFUA_6G07600)-RELATED"/>
    <property type="match status" value="1"/>
</dbReference>
<protein>
    <submittedName>
        <fullName evidence="1">Uncharacterized protein</fullName>
    </submittedName>
</protein>
<dbReference type="AlphaFoldDB" id="A0A5C7VYP7"/>
<proteinExistence type="predicted"/>
<dbReference type="SUPFAM" id="SSF50475">
    <property type="entry name" value="FMN-binding split barrel"/>
    <property type="match status" value="1"/>
</dbReference>
<evidence type="ECO:0000313" key="2">
    <source>
        <dbReference type="Proteomes" id="UP000321055"/>
    </source>
</evidence>
<dbReference type="PANTHER" id="PTHR42815:SF2">
    <property type="entry name" value="FAD-BINDING, PUTATIVE (AFU_ORTHOLOGUE AFUA_6G07600)-RELATED"/>
    <property type="match status" value="1"/>
</dbReference>
<accession>A0A5C7VYP7</accession>
<comment type="caution">
    <text evidence="1">The sequence shown here is derived from an EMBL/GenBank/DDBJ whole genome shotgun (WGS) entry which is preliminary data.</text>
</comment>
<dbReference type="Proteomes" id="UP000321055">
    <property type="component" value="Unassembled WGS sequence"/>
</dbReference>
<dbReference type="EMBL" id="SSFX01000029">
    <property type="protein sequence ID" value="TXI29642.1"/>
    <property type="molecule type" value="Genomic_DNA"/>
</dbReference>
<name>A0A5C7VYP7_9PROT</name>
<dbReference type="InterPro" id="IPR012349">
    <property type="entry name" value="Split_barrel_FMN-bd"/>
</dbReference>